<organism evidence="3 4">
    <name type="scientific">Platanthera guangdongensis</name>
    <dbReference type="NCBI Taxonomy" id="2320717"/>
    <lineage>
        <taxon>Eukaryota</taxon>
        <taxon>Viridiplantae</taxon>
        <taxon>Streptophyta</taxon>
        <taxon>Embryophyta</taxon>
        <taxon>Tracheophyta</taxon>
        <taxon>Spermatophyta</taxon>
        <taxon>Magnoliopsida</taxon>
        <taxon>Liliopsida</taxon>
        <taxon>Asparagales</taxon>
        <taxon>Orchidaceae</taxon>
        <taxon>Orchidoideae</taxon>
        <taxon>Orchideae</taxon>
        <taxon>Orchidinae</taxon>
        <taxon>Platanthera</taxon>
    </lineage>
</organism>
<evidence type="ECO:0000313" key="4">
    <source>
        <dbReference type="Proteomes" id="UP001412067"/>
    </source>
</evidence>
<gene>
    <name evidence="3" type="primary">ATK3</name>
    <name evidence="3" type="ORF">KSP40_PGU007548</name>
</gene>
<feature type="compositionally biased region" description="Basic and acidic residues" evidence="2">
    <location>
        <begin position="40"/>
        <end position="56"/>
    </location>
</feature>
<evidence type="ECO:0000256" key="1">
    <source>
        <dbReference type="SAM" id="Coils"/>
    </source>
</evidence>
<evidence type="ECO:0000256" key="2">
    <source>
        <dbReference type="SAM" id="MobiDB-lite"/>
    </source>
</evidence>
<proteinExistence type="predicted"/>
<feature type="compositionally biased region" description="Low complexity" evidence="2">
    <location>
        <begin position="1"/>
        <end position="12"/>
    </location>
</feature>
<feature type="coiled-coil region" evidence="1">
    <location>
        <begin position="119"/>
        <end position="212"/>
    </location>
</feature>
<feature type="region of interest" description="Disordered" evidence="2">
    <location>
        <begin position="1"/>
        <end position="56"/>
    </location>
</feature>
<dbReference type="Proteomes" id="UP001412067">
    <property type="component" value="Unassembled WGS sequence"/>
</dbReference>
<evidence type="ECO:0000313" key="3">
    <source>
        <dbReference type="EMBL" id="KAK8966775.1"/>
    </source>
</evidence>
<dbReference type="EMBL" id="JBBWWR010000005">
    <property type="protein sequence ID" value="KAK8966775.1"/>
    <property type="molecule type" value="Genomic_DNA"/>
</dbReference>
<sequence>MHSRNPNRNSRSPPKKGDVSDAVPCSESSKGESTSGQLEFKSREDAQKLLAEKSKPRKRIDIKGKNEDMREYIKKLKTCILWYLEVEDRYIAEQEKLGDMLKSEEIRHSDIEASMSGKIDVLNTLNEELQRHKLSLEETLRKEKADKMSAIASYEREAEEKIASEKLRYDLLEELERSTQEKKHLNDQIKMIHDTNKRLQEYNTSLQQYNSNLQDDVLKNGETIKKLQKDKTAMMETLTGVRDQSSLLKNQIDTIRISQQEAVKQRDEFKKEVSYLRSELQQVRVDRDHQLELVQSMIVELKKCEEINRKSSRDMDNALMKAAALEEKCSSQQDQLKNLNHQVAVANEKLKERREIDFE</sequence>
<protein>
    <submittedName>
        <fullName evidence="3">Kinesin-3</fullName>
    </submittedName>
</protein>
<comment type="caution">
    <text evidence="3">The sequence shown here is derived from an EMBL/GenBank/DDBJ whole genome shotgun (WGS) entry which is preliminary data.</text>
</comment>
<reference evidence="3 4" key="1">
    <citation type="journal article" date="2022" name="Nat. Plants">
        <title>Genomes of leafy and leafless Platanthera orchids illuminate the evolution of mycoheterotrophy.</title>
        <authorList>
            <person name="Li M.H."/>
            <person name="Liu K.W."/>
            <person name="Li Z."/>
            <person name="Lu H.C."/>
            <person name="Ye Q.L."/>
            <person name="Zhang D."/>
            <person name="Wang J.Y."/>
            <person name="Li Y.F."/>
            <person name="Zhong Z.M."/>
            <person name="Liu X."/>
            <person name="Yu X."/>
            <person name="Liu D.K."/>
            <person name="Tu X.D."/>
            <person name="Liu B."/>
            <person name="Hao Y."/>
            <person name="Liao X.Y."/>
            <person name="Jiang Y.T."/>
            <person name="Sun W.H."/>
            <person name="Chen J."/>
            <person name="Chen Y.Q."/>
            <person name="Ai Y."/>
            <person name="Zhai J.W."/>
            <person name="Wu S.S."/>
            <person name="Zhou Z."/>
            <person name="Hsiao Y.Y."/>
            <person name="Wu W.L."/>
            <person name="Chen Y.Y."/>
            <person name="Lin Y.F."/>
            <person name="Hsu J.L."/>
            <person name="Li C.Y."/>
            <person name="Wang Z.W."/>
            <person name="Zhao X."/>
            <person name="Zhong W.Y."/>
            <person name="Ma X.K."/>
            <person name="Ma L."/>
            <person name="Huang J."/>
            <person name="Chen G.Z."/>
            <person name="Huang M.Z."/>
            <person name="Huang L."/>
            <person name="Peng D.H."/>
            <person name="Luo Y.B."/>
            <person name="Zou S.Q."/>
            <person name="Chen S.P."/>
            <person name="Lan S."/>
            <person name="Tsai W.C."/>
            <person name="Van de Peer Y."/>
            <person name="Liu Z.J."/>
        </authorList>
    </citation>
    <scope>NUCLEOTIDE SEQUENCE [LARGE SCALE GENOMIC DNA]</scope>
    <source>
        <strain evidence="3">Lor288</strain>
    </source>
</reference>
<accession>A0ABR2MRI0</accession>
<feature type="compositionally biased region" description="Polar residues" evidence="2">
    <location>
        <begin position="26"/>
        <end position="37"/>
    </location>
</feature>
<keyword evidence="4" id="KW-1185">Reference proteome</keyword>
<keyword evidence="1" id="KW-0175">Coiled coil</keyword>
<feature type="coiled-coil region" evidence="1">
    <location>
        <begin position="308"/>
        <end position="356"/>
    </location>
</feature>
<name>A0ABR2MRI0_9ASPA</name>